<dbReference type="Proteomes" id="UP001595921">
    <property type="component" value="Unassembled WGS sequence"/>
</dbReference>
<protein>
    <submittedName>
        <fullName evidence="2">EthD family reductase</fullName>
    </submittedName>
</protein>
<dbReference type="AlphaFoldDB" id="A0ABD5PAB6"/>
<evidence type="ECO:0000259" key="1">
    <source>
        <dbReference type="Pfam" id="PF07110"/>
    </source>
</evidence>
<dbReference type="Pfam" id="PF07110">
    <property type="entry name" value="EthD"/>
    <property type="match status" value="1"/>
</dbReference>
<comment type="caution">
    <text evidence="2">The sequence shown here is derived from an EMBL/GenBank/DDBJ whole genome shotgun (WGS) entry which is preliminary data.</text>
</comment>
<gene>
    <name evidence="2" type="ORF">ACFO0N_07805</name>
</gene>
<dbReference type="InterPro" id="IPR009799">
    <property type="entry name" value="EthD_dom"/>
</dbReference>
<dbReference type="EMBL" id="JBHSDS010000005">
    <property type="protein sequence ID" value="MFC4357851.1"/>
    <property type="molecule type" value="Genomic_DNA"/>
</dbReference>
<reference evidence="2 3" key="1">
    <citation type="journal article" date="2019" name="Int. J. Syst. Evol. Microbiol.">
        <title>The Global Catalogue of Microorganisms (GCM) 10K type strain sequencing project: providing services to taxonomists for standard genome sequencing and annotation.</title>
        <authorList>
            <consortium name="The Broad Institute Genomics Platform"/>
            <consortium name="The Broad Institute Genome Sequencing Center for Infectious Disease"/>
            <person name="Wu L."/>
            <person name="Ma J."/>
        </authorList>
    </citation>
    <scope>NUCLEOTIDE SEQUENCE [LARGE SCALE GENOMIC DNA]</scope>
    <source>
        <strain evidence="2 3">CGMCC 1.12553</strain>
    </source>
</reference>
<accession>A0ABD5PAB6</accession>
<proteinExistence type="predicted"/>
<keyword evidence="3" id="KW-1185">Reference proteome</keyword>
<dbReference type="SUPFAM" id="SSF54909">
    <property type="entry name" value="Dimeric alpha+beta barrel"/>
    <property type="match status" value="1"/>
</dbReference>
<dbReference type="RefSeq" id="WP_390203518.1">
    <property type="nucleotide sequence ID" value="NZ_JAODIW010000009.1"/>
</dbReference>
<dbReference type="InterPro" id="IPR011008">
    <property type="entry name" value="Dimeric_a/b-barrel"/>
</dbReference>
<name>A0ABD5PAB6_9EURY</name>
<dbReference type="NCBIfam" id="TIGR02118">
    <property type="entry name" value="EthD family reductase"/>
    <property type="match status" value="1"/>
</dbReference>
<organism evidence="2 3">
    <name type="scientific">Halobium salinum</name>
    <dbReference type="NCBI Taxonomy" id="1364940"/>
    <lineage>
        <taxon>Archaea</taxon>
        <taxon>Methanobacteriati</taxon>
        <taxon>Methanobacteriota</taxon>
        <taxon>Stenosarchaea group</taxon>
        <taxon>Halobacteria</taxon>
        <taxon>Halobacteriales</taxon>
        <taxon>Haloferacaceae</taxon>
        <taxon>Halobium</taxon>
    </lineage>
</organism>
<sequence length="117" mass="12955">MMKMVNLLVRRDDLTHEAFVERWEGPHAELARQLPGLRKYTTSVPTDPERSAYDGVVELYFDDMAALKAAFDSEIGQQVMADAAEFVDGDEGPTLYLEETVQLDETGSDADGTDGPN</sequence>
<evidence type="ECO:0000313" key="2">
    <source>
        <dbReference type="EMBL" id="MFC4357851.1"/>
    </source>
</evidence>
<evidence type="ECO:0000313" key="3">
    <source>
        <dbReference type="Proteomes" id="UP001595921"/>
    </source>
</evidence>
<feature type="domain" description="EthD" evidence="1">
    <location>
        <begin position="12"/>
        <end position="89"/>
    </location>
</feature>
<dbReference type="Gene3D" id="3.30.70.100">
    <property type="match status" value="1"/>
</dbReference>